<dbReference type="Proteomes" id="UP000185680">
    <property type="component" value="Chromosome"/>
</dbReference>
<dbReference type="AlphaFoldDB" id="A0A162T306"/>
<evidence type="ECO:0000313" key="4">
    <source>
        <dbReference type="Proteomes" id="UP000185680"/>
    </source>
</evidence>
<gene>
    <name evidence="1" type="ORF">LPB072_16465</name>
    <name evidence="2" type="ORF">LPB72_06250</name>
</gene>
<accession>A0A162T306</accession>
<reference evidence="2 3" key="1">
    <citation type="submission" date="2016-02" db="EMBL/GenBank/DDBJ databases">
        <title>Draft genome sequence of Hydrogenophaga sp. LPB0072.</title>
        <authorList>
            <person name="Shin S.-K."/>
            <person name="Yi H."/>
        </authorList>
    </citation>
    <scope>NUCLEOTIDE SEQUENCE [LARGE SCALE GENOMIC DNA]</scope>
    <source>
        <strain evidence="2 3">LPB0072</strain>
    </source>
</reference>
<dbReference type="EMBL" id="LVWD01000006">
    <property type="protein sequence ID" value="OAD42876.1"/>
    <property type="molecule type" value="Genomic_DNA"/>
</dbReference>
<sequence length="75" mass="8329">MYIEKYNRMSAPMGTRLRLASAHPKSLFFMINPFVALRADACQCMPLAWRENGLQASHTGEGVAAPDLVLLKAHL</sequence>
<protein>
    <submittedName>
        <fullName evidence="1">Uncharacterized protein</fullName>
    </submittedName>
</protein>
<evidence type="ECO:0000313" key="1">
    <source>
        <dbReference type="EMBL" id="AOW14194.1"/>
    </source>
</evidence>
<proteinExistence type="predicted"/>
<dbReference type="Proteomes" id="UP000185657">
    <property type="component" value="Unassembled WGS sequence"/>
</dbReference>
<organism evidence="1 4">
    <name type="scientific">Hydrogenophaga crassostreae</name>
    <dbReference type="NCBI Taxonomy" id="1763535"/>
    <lineage>
        <taxon>Bacteria</taxon>
        <taxon>Pseudomonadati</taxon>
        <taxon>Pseudomonadota</taxon>
        <taxon>Betaproteobacteria</taxon>
        <taxon>Burkholderiales</taxon>
        <taxon>Comamonadaceae</taxon>
        <taxon>Hydrogenophaga</taxon>
    </lineage>
</organism>
<keyword evidence="3" id="KW-1185">Reference proteome</keyword>
<dbReference type="EMBL" id="CP017476">
    <property type="protein sequence ID" value="AOW14194.1"/>
    <property type="molecule type" value="Genomic_DNA"/>
</dbReference>
<name>A0A162T306_9BURK</name>
<dbReference type="STRING" id="1763535.LPB072_16465"/>
<dbReference type="KEGG" id="hyl:LPB072_16465"/>
<evidence type="ECO:0000313" key="2">
    <source>
        <dbReference type="EMBL" id="OAD42876.1"/>
    </source>
</evidence>
<reference evidence="1 4" key="2">
    <citation type="submission" date="2016-10" db="EMBL/GenBank/DDBJ databases">
        <title>Hydorgenophaga sp. LPB0072 isolated from gastropod.</title>
        <authorList>
            <person name="Kim E."/>
            <person name="Yi H."/>
        </authorList>
    </citation>
    <scope>NUCLEOTIDE SEQUENCE [LARGE SCALE GENOMIC DNA]</scope>
    <source>
        <strain evidence="1 4">LPB0072</strain>
    </source>
</reference>
<evidence type="ECO:0000313" key="3">
    <source>
        <dbReference type="Proteomes" id="UP000185657"/>
    </source>
</evidence>